<geneLocation type="plasmid" evidence="3">
    <name>pdrdb</name>
</geneLocation>
<feature type="region of interest" description="Disordered" evidence="1">
    <location>
        <begin position="1"/>
        <end position="22"/>
    </location>
</feature>
<evidence type="ECO:0008006" key="4">
    <source>
        <dbReference type="Google" id="ProtNLM"/>
    </source>
</evidence>
<accession>A0A345ILC0</accession>
<dbReference type="Pfam" id="PF10134">
    <property type="entry name" value="RPA"/>
    <property type="match status" value="1"/>
</dbReference>
<gene>
    <name evidence="2" type="ORF">DVJ83_15055</name>
</gene>
<sequence length="476" mass="53232">MAQKKTPAQPVPPTLSVALPPRAGGHDELNVAQLSLISAQSRVPDSYTSWSRTYEAGERIVTVTCTALTGEVVPHGLDNDVMVAIINLYIEDACPDDGTLRTTLHRLLNAAGLATSAHYYREVRKSLRRLQSTNYQILQGWWVQGRQKHMDTSFNYLWQVTAHTEDRNDAGTVLDIRLPDQMAQSIREGYVKPLNLSLYRELSSPPVRAVYRVLDALRWESTTGQAQDEVTVPLLDWGERLSIYSSEPDKIRRVLQPAHEELQIKGVLREVTCEGRGKAQHLTYHFTPLRHAPDPELLRALVERGMFPGVAGRHLTDHPDPEPVRLALQRFDAYPGHKQNRGALLRDMLLHPERYDDVTVAPQSLASTDRLKRQAPVEETEAEALAEREKQRQALLSLPLAKQLTRVNNQLKLSGLLKVMTPEQIEAISRAITHNKVSAYEVVQLLVTGVTAPQEQTLEALKDLLADAQVEATGGS</sequence>
<protein>
    <recommendedName>
        <fullName evidence="4">Replication initiator protein A</fullName>
    </recommendedName>
</protein>
<keyword evidence="2" id="KW-0614">Plasmid</keyword>
<reference evidence="2 3" key="1">
    <citation type="submission" date="2018-07" db="EMBL/GenBank/DDBJ databases">
        <title>Complete Genome and Methylome Analysis of Deinococcus wulumuqiensis NEB 479.</title>
        <authorList>
            <person name="Fomenkov A."/>
            <person name="Luyten Y."/>
            <person name="Vincze T."/>
            <person name="Anton B.P."/>
            <person name="Clark T."/>
            <person name="Roberts R.J."/>
            <person name="Morgan R.D."/>
        </authorList>
    </citation>
    <scope>NUCLEOTIDE SEQUENCE [LARGE SCALE GENOMIC DNA]</scope>
    <source>
        <strain evidence="2 3">NEB 479</strain>
        <plasmid evidence="3">Plasmid pdrdb</plasmid>
    </source>
</reference>
<dbReference type="KEGG" id="dwu:DVJ83_15055"/>
<dbReference type="RefSeq" id="WP_114673161.1">
    <property type="nucleotide sequence ID" value="NZ_CP031160.1"/>
</dbReference>
<evidence type="ECO:0000256" key="1">
    <source>
        <dbReference type="SAM" id="MobiDB-lite"/>
    </source>
</evidence>
<evidence type="ECO:0000313" key="3">
    <source>
        <dbReference type="Proteomes" id="UP000253744"/>
    </source>
</evidence>
<name>A0A345ILC0_9DEIO</name>
<organism evidence="2 3">
    <name type="scientific">Deinococcus wulumuqiensis</name>
    <dbReference type="NCBI Taxonomy" id="980427"/>
    <lineage>
        <taxon>Bacteria</taxon>
        <taxon>Thermotogati</taxon>
        <taxon>Deinococcota</taxon>
        <taxon>Deinococci</taxon>
        <taxon>Deinococcales</taxon>
        <taxon>Deinococcaceae</taxon>
        <taxon>Deinococcus</taxon>
    </lineage>
</organism>
<evidence type="ECO:0000313" key="2">
    <source>
        <dbReference type="EMBL" id="AXH00493.1"/>
    </source>
</evidence>
<dbReference type="InterPro" id="IPR018777">
    <property type="entry name" value="Replication_initiator_prot_A"/>
</dbReference>
<dbReference type="EMBL" id="CP031160">
    <property type="protein sequence ID" value="AXH00493.1"/>
    <property type="molecule type" value="Genomic_DNA"/>
</dbReference>
<dbReference type="Proteomes" id="UP000253744">
    <property type="component" value="Plasmid pDrdB"/>
</dbReference>
<dbReference type="STRING" id="1288484.GCA_000348665_03027"/>
<proteinExistence type="predicted"/>
<dbReference type="AlphaFoldDB" id="A0A345ILC0"/>